<dbReference type="Proteomes" id="UP000542776">
    <property type="component" value="Unassembled WGS sequence"/>
</dbReference>
<gene>
    <name evidence="2" type="ORF">GGR04_000205</name>
</gene>
<name>A0A7W6E8U2_9HYPH</name>
<evidence type="ECO:0000313" key="3">
    <source>
        <dbReference type="Proteomes" id="UP000542776"/>
    </source>
</evidence>
<protein>
    <recommendedName>
        <fullName evidence="4">Flagellar FliJ protein</fullName>
    </recommendedName>
</protein>
<organism evidence="2 3">
    <name type="scientific">Aureimonas pseudogalii</name>
    <dbReference type="NCBI Taxonomy" id="1744844"/>
    <lineage>
        <taxon>Bacteria</taxon>
        <taxon>Pseudomonadati</taxon>
        <taxon>Pseudomonadota</taxon>
        <taxon>Alphaproteobacteria</taxon>
        <taxon>Hyphomicrobiales</taxon>
        <taxon>Aurantimonadaceae</taxon>
        <taxon>Aureimonas</taxon>
    </lineage>
</organism>
<evidence type="ECO:0008006" key="4">
    <source>
        <dbReference type="Google" id="ProtNLM"/>
    </source>
</evidence>
<evidence type="ECO:0000313" key="2">
    <source>
        <dbReference type="EMBL" id="MBB3996384.1"/>
    </source>
</evidence>
<proteinExistence type="predicted"/>
<evidence type="ECO:0000256" key="1">
    <source>
        <dbReference type="SAM" id="Coils"/>
    </source>
</evidence>
<feature type="coiled-coil region" evidence="1">
    <location>
        <begin position="84"/>
        <end position="111"/>
    </location>
</feature>
<dbReference type="EMBL" id="JACIEK010000001">
    <property type="protein sequence ID" value="MBB3996384.1"/>
    <property type="molecule type" value="Genomic_DNA"/>
</dbReference>
<dbReference type="AlphaFoldDB" id="A0A7W6E8U2"/>
<dbReference type="RefSeq" id="WP_183196986.1">
    <property type="nucleotide sequence ID" value="NZ_JACIEK010000001.1"/>
</dbReference>
<reference evidence="2 3" key="1">
    <citation type="submission" date="2020-08" db="EMBL/GenBank/DDBJ databases">
        <title>Genomic Encyclopedia of Type Strains, Phase IV (KMG-IV): sequencing the most valuable type-strain genomes for metagenomic binning, comparative biology and taxonomic classification.</title>
        <authorList>
            <person name="Goeker M."/>
        </authorList>
    </citation>
    <scope>NUCLEOTIDE SEQUENCE [LARGE SCALE GENOMIC DNA]</scope>
    <source>
        <strain evidence="2 3">DSM 102238</strain>
    </source>
</reference>
<comment type="caution">
    <text evidence="2">The sequence shown here is derived from an EMBL/GenBank/DDBJ whole genome shotgun (WGS) entry which is preliminary data.</text>
</comment>
<keyword evidence="3" id="KW-1185">Reference proteome</keyword>
<sequence length="134" mass="15107">MRGGSRSDRLGRVLAVQQQKRKLAEWKLAEMVREEEALRATEIELLDTLGRQSLMQGLFLDAKVSALRRNDLALRETQERQAAARGALTEIRRIEKRIERATETAARADRSAAERVGLLEALDEHLVAQAASFK</sequence>
<accession>A0A7W6E8U2</accession>
<keyword evidence="1" id="KW-0175">Coiled coil</keyword>